<accession>A0ACC0NWW7</accession>
<comment type="caution">
    <text evidence="1">The sequence shown here is derived from an EMBL/GenBank/DDBJ whole genome shotgun (WGS) entry which is preliminary data.</text>
</comment>
<proteinExistence type="predicted"/>
<dbReference type="Proteomes" id="UP001062846">
    <property type="component" value="Chromosome 4"/>
</dbReference>
<name>A0ACC0NWW7_RHOML</name>
<keyword evidence="2" id="KW-1185">Reference proteome</keyword>
<organism evidence="1 2">
    <name type="scientific">Rhododendron molle</name>
    <name type="common">Chinese azalea</name>
    <name type="synonym">Azalea mollis</name>
    <dbReference type="NCBI Taxonomy" id="49168"/>
    <lineage>
        <taxon>Eukaryota</taxon>
        <taxon>Viridiplantae</taxon>
        <taxon>Streptophyta</taxon>
        <taxon>Embryophyta</taxon>
        <taxon>Tracheophyta</taxon>
        <taxon>Spermatophyta</taxon>
        <taxon>Magnoliopsida</taxon>
        <taxon>eudicotyledons</taxon>
        <taxon>Gunneridae</taxon>
        <taxon>Pentapetalae</taxon>
        <taxon>asterids</taxon>
        <taxon>Ericales</taxon>
        <taxon>Ericaceae</taxon>
        <taxon>Ericoideae</taxon>
        <taxon>Rhodoreae</taxon>
        <taxon>Rhododendron</taxon>
    </lineage>
</organism>
<dbReference type="EMBL" id="CM046391">
    <property type="protein sequence ID" value="KAI8557459.1"/>
    <property type="molecule type" value="Genomic_DNA"/>
</dbReference>
<sequence length="130" mass="14672">MASLSVPLCISGYVPHDYILDSVAMLFTFQATWHMWLSAVRSHPRCWLMVILKGHVRHFQSCMVKTLSGHPHCFGTSLKITSSKLLDLRKAKRAVAAMVSRSKEGTDPEDSNLTEEEKTEKEQAELVLRS</sequence>
<reference evidence="1" key="1">
    <citation type="submission" date="2022-02" db="EMBL/GenBank/DDBJ databases">
        <title>Plant Genome Project.</title>
        <authorList>
            <person name="Zhang R.-G."/>
        </authorList>
    </citation>
    <scope>NUCLEOTIDE SEQUENCE</scope>
    <source>
        <strain evidence="1">AT1</strain>
    </source>
</reference>
<gene>
    <name evidence="1" type="ORF">RHMOL_Rhmol04G0012500</name>
</gene>
<protein>
    <submittedName>
        <fullName evidence="1">Uncharacterized protein</fullName>
    </submittedName>
</protein>
<evidence type="ECO:0000313" key="2">
    <source>
        <dbReference type="Proteomes" id="UP001062846"/>
    </source>
</evidence>
<evidence type="ECO:0000313" key="1">
    <source>
        <dbReference type="EMBL" id="KAI8557459.1"/>
    </source>
</evidence>